<keyword evidence="7" id="KW-0677">Repeat</keyword>
<organism evidence="16 17">
    <name type="scientific">Prunus avium</name>
    <name type="common">Cherry</name>
    <name type="synonym">Cerasus avium</name>
    <dbReference type="NCBI Taxonomy" id="42229"/>
    <lineage>
        <taxon>Eukaryota</taxon>
        <taxon>Viridiplantae</taxon>
        <taxon>Streptophyta</taxon>
        <taxon>Embryophyta</taxon>
        <taxon>Tracheophyta</taxon>
        <taxon>Spermatophyta</taxon>
        <taxon>Magnoliopsida</taxon>
        <taxon>eudicotyledons</taxon>
        <taxon>Gunneridae</taxon>
        <taxon>Pentapetalae</taxon>
        <taxon>rosids</taxon>
        <taxon>fabids</taxon>
        <taxon>Rosales</taxon>
        <taxon>Rosaceae</taxon>
        <taxon>Amygdaloideae</taxon>
        <taxon>Amygdaleae</taxon>
        <taxon>Prunus</taxon>
    </lineage>
</organism>
<comment type="similarity">
    <text evidence="2">Belongs to the RLP family.</text>
</comment>
<feature type="domain" description="Leucine-rich repeat-containing N-terminal plant-type" evidence="14">
    <location>
        <begin position="34"/>
        <end position="70"/>
    </location>
</feature>
<dbReference type="Gene3D" id="3.80.10.10">
    <property type="entry name" value="Ribonuclease Inhibitor"/>
    <property type="match status" value="4"/>
</dbReference>
<evidence type="ECO:0000256" key="3">
    <source>
        <dbReference type="ARBA" id="ARBA00022475"/>
    </source>
</evidence>
<dbReference type="PANTHER" id="PTHR48063:SF112">
    <property type="entry name" value="RECEPTOR LIKE PROTEIN 30-LIKE"/>
    <property type="match status" value="1"/>
</dbReference>
<evidence type="ECO:0000256" key="6">
    <source>
        <dbReference type="ARBA" id="ARBA00022729"/>
    </source>
</evidence>
<dbReference type="Pfam" id="PF08263">
    <property type="entry name" value="LRRNT_2"/>
    <property type="match status" value="1"/>
</dbReference>
<evidence type="ECO:0000256" key="1">
    <source>
        <dbReference type="ARBA" id="ARBA00004251"/>
    </source>
</evidence>
<dbReference type="SMART" id="SM00365">
    <property type="entry name" value="LRR_SD22"/>
    <property type="match status" value="8"/>
</dbReference>
<keyword evidence="6 13" id="KW-0732">Signal</keyword>
<protein>
    <submittedName>
        <fullName evidence="17">Probable leucine-rich repeat receptor-like protein kinase At1g35710</fullName>
    </submittedName>
</protein>
<dbReference type="Pfam" id="PF13516">
    <property type="entry name" value="LRR_6"/>
    <property type="match status" value="1"/>
</dbReference>
<evidence type="ECO:0000259" key="14">
    <source>
        <dbReference type="Pfam" id="PF08263"/>
    </source>
</evidence>
<dbReference type="PROSITE" id="PS51450">
    <property type="entry name" value="LRR"/>
    <property type="match status" value="2"/>
</dbReference>
<keyword evidence="10" id="KW-0675">Receptor</keyword>
<feature type="transmembrane region" description="Helical" evidence="12">
    <location>
        <begin position="892"/>
        <end position="916"/>
    </location>
</feature>
<dbReference type="SMART" id="SM00369">
    <property type="entry name" value="LRR_TYP"/>
    <property type="match status" value="10"/>
</dbReference>
<evidence type="ECO:0000256" key="10">
    <source>
        <dbReference type="ARBA" id="ARBA00023170"/>
    </source>
</evidence>
<dbReference type="GO" id="GO:0005886">
    <property type="term" value="C:plasma membrane"/>
    <property type="evidence" value="ECO:0007669"/>
    <property type="project" value="UniProtKB-SubCell"/>
</dbReference>
<evidence type="ECO:0000313" key="17">
    <source>
        <dbReference type="RefSeq" id="XP_021831894.1"/>
    </source>
</evidence>
<dbReference type="FunFam" id="3.80.10.10:FF:000095">
    <property type="entry name" value="LRR receptor-like serine/threonine-protein kinase GSO1"/>
    <property type="match status" value="1"/>
</dbReference>
<reference evidence="17" key="1">
    <citation type="submission" date="2025-08" db="UniProtKB">
        <authorList>
            <consortium name="RefSeq"/>
        </authorList>
    </citation>
    <scope>IDENTIFICATION</scope>
</reference>
<dbReference type="InterPro" id="IPR013210">
    <property type="entry name" value="LRR_N_plant-typ"/>
</dbReference>
<accession>A0A6P5TYM0</accession>
<dbReference type="RefSeq" id="XP_021831894.1">
    <property type="nucleotide sequence ID" value="XM_021976202.1"/>
</dbReference>
<evidence type="ECO:0000256" key="2">
    <source>
        <dbReference type="ARBA" id="ARBA00009592"/>
    </source>
</evidence>
<comment type="subcellular location">
    <subcellularLocation>
        <location evidence="1">Cell membrane</location>
        <topology evidence="1">Single-pass type I membrane protein</topology>
    </subcellularLocation>
</comment>
<keyword evidence="8 12" id="KW-1133">Transmembrane helix</keyword>
<dbReference type="InterPro" id="IPR032675">
    <property type="entry name" value="LRR_dom_sf"/>
</dbReference>
<keyword evidence="3" id="KW-1003">Cell membrane</keyword>
<dbReference type="InterPro" id="IPR055414">
    <property type="entry name" value="LRR_R13L4/SHOC2-like"/>
</dbReference>
<evidence type="ECO:0000256" key="8">
    <source>
        <dbReference type="ARBA" id="ARBA00022989"/>
    </source>
</evidence>
<evidence type="ECO:0000313" key="16">
    <source>
        <dbReference type="Proteomes" id="UP000515124"/>
    </source>
</evidence>
<evidence type="ECO:0000256" key="4">
    <source>
        <dbReference type="ARBA" id="ARBA00022614"/>
    </source>
</evidence>
<feature type="chain" id="PRO_5028101854" evidence="13">
    <location>
        <begin position="25"/>
        <end position="953"/>
    </location>
</feature>
<proteinExistence type="inferred from homology"/>
<dbReference type="InterPro" id="IPR003591">
    <property type="entry name" value="Leu-rich_rpt_typical-subtyp"/>
</dbReference>
<evidence type="ECO:0000256" key="7">
    <source>
        <dbReference type="ARBA" id="ARBA00022737"/>
    </source>
</evidence>
<dbReference type="AlphaFoldDB" id="A0A6P5TYM0"/>
<feature type="domain" description="Disease resistance R13L4/SHOC-2-like LRR" evidence="15">
    <location>
        <begin position="341"/>
        <end position="483"/>
    </location>
</feature>
<dbReference type="PANTHER" id="PTHR48063">
    <property type="entry name" value="LRR RECEPTOR-LIKE KINASE"/>
    <property type="match status" value="1"/>
</dbReference>
<dbReference type="Proteomes" id="UP000515124">
    <property type="component" value="Unplaced"/>
</dbReference>
<gene>
    <name evidence="17" type="primary">LOC110771848</name>
</gene>
<keyword evidence="4" id="KW-0433">Leucine-rich repeat</keyword>
<evidence type="ECO:0000256" key="9">
    <source>
        <dbReference type="ARBA" id="ARBA00023136"/>
    </source>
</evidence>
<dbReference type="InterPro" id="IPR046956">
    <property type="entry name" value="RLP23-like"/>
</dbReference>
<evidence type="ECO:0000256" key="11">
    <source>
        <dbReference type="ARBA" id="ARBA00023180"/>
    </source>
</evidence>
<keyword evidence="11" id="KW-0325">Glycoprotein</keyword>
<dbReference type="FunFam" id="3.80.10.10:FF:000111">
    <property type="entry name" value="LRR receptor-like serine/threonine-protein kinase ERECTA"/>
    <property type="match status" value="1"/>
</dbReference>
<evidence type="ECO:0000256" key="5">
    <source>
        <dbReference type="ARBA" id="ARBA00022692"/>
    </source>
</evidence>
<dbReference type="PRINTS" id="PR00019">
    <property type="entry name" value="LEURICHRPT"/>
</dbReference>
<name>A0A6P5TYM0_PRUAV</name>
<dbReference type="Pfam" id="PF13855">
    <property type="entry name" value="LRR_8"/>
    <property type="match status" value="4"/>
</dbReference>
<dbReference type="FunFam" id="3.80.10.10:FF:000299">
    <property type="entry name" value="Piriformospora indica-insensitive protein 2"/>
    <property type="match status" value="1"/>
</dbReference>
<keyword evidence="16" id="KW-1185">Reference proteome</keyword>
<dbReference type="GeneID" id="110771848"/>
<dbReference type="PROSITE" id="PS51257">
    <property type="entry name" value="PROKAR_LIPOPROTEIN"/>
    <property type="match status" value="1"/>
</dbReference>
<sequence length="953" mass="106243">MRKFSDHGFVLLVLLLAAIPFCFCINSTASCVERDREALIKFQQSFQDTSDGFSSWKGKDCCKWKGVSCDDQSAGHVVKLDLRAKRLRTQVHFQATEVSLSCLLELKYLKYLDLSGNNLGDGPIPKFFGSMKQLTYLNLSSAQFSGTVPQHLGNLTSLQILDLSNQPLLIVDDLRWLSRLSSLHHLDMSDLYFEETLNLMQVLSMLPSLLCLRLSNCGLSETQFPGGGTNASFLRNLQSLDLANNGLLGPIPDALRNMTSLRRLDLSFNILQSSIPAWLGNLENLVHLNLSHNVFNSIEGGLLSILRNSCHLKSLDLSPNPFQGEILGTSGTLSGCTEYDLDTLRLVNSGASGRLPDWLGKLRNLKYLDFQKNSFSGPIPFSLGNLSTLRELYLSHNQLNGTVPESLGQLSNLTVLDLSSNNIDGIVSEVHFANLSKLEILNFALNHLTIKVKSNWEAPFQLKYVRMESCKFGTQFPQWLLAQKTIKLDLSNASISGTIPKSLHGLHLTYLDLSYNKITGSLPQKISDMMPRLDSLFLGSNHIKGSVPTSLCNIETLGALDLSKNRLSGEIPGCLKNLQNLYAVDLSSNNLSGVIPSSVGYLRHLVWLNLNNNSLHGELPSALRNCPYLKHLDLGKNRLSGHIPAWIRDSFEFLIILRLQRNTFNGSIPSQLCQLSQLQVLDLAHNDLTGIIPHCFDYLNGMQLAQYSTNQPESDQQGYDSDAEPNNKNIWRALKGREYESVRISSLGVSMDLSSNNLVGFIPEELTSLSGLLRLNLSHNHLEGSIPQKIGELKSLESFDISNNQLSGTIPMSMWSLAMATLSHLNLSYNNLSGPLPKVYEVQPFDSTSFTGNSLLCGAPLPKNCSGDDELHQIPTSTSDVDHDSEEDRYEKLWFCLVVMLGFAMGFWGVLGPLMLNKSWRRAYFRYVDEAKDWIFVAVAVKMRSWRRWEEAM</sequence>
<keyword evidence="5 12" id="KW-0812">Transmembrane</keyword>
<evidence type="ECO:0000256" key="13">
    <source>
        <dbReference type="SAM" id="SignalP"/>
    </source>
</evidence>
<dbReference type="KEGG" id="pavi:110771848"/>
<dbReference type="Pfam" id="PF00560">
    <property type="entry name" value="LRR_1"/>
    <property type="match status" value="4"/>
</dbReference>
<keyword evidence="9 12" id="KW-0472">Membrane</keyword>
<evidence type="ECO:0000259" key="15">
    <source>
        <dbReference type="Pfam" id="PF23598"/>
    </source>
</evidence>
<dbReference type="Pfam" id="PF23598">
    <property type="entry name" value="LRR_14"/>
    <property type="match status" value="1"/>
</dbReference>
<dbReference type="SUPFAM" id="SSF52058">
    <property type="entry name" value="L domain-like"/>
    <property type="match status" value="2"/>
</dbReference>
<dbReference type="InterPro" id="IPR001611">
    <property type="entry name" value="Leu-rich_rpt"/>
</dbReference>
<evidence type="ECO:0000256" key="12">
    <source>
        <dbReference type="SAM" id="Phobius"/>
    </source>
</evidence>
<feature type="signal peptide" evidence="13">
    <location>
        <begin position="1"/>
        <end position="24"/>
    </location>
</feature>